<evidence type="ECO:0000313" key="22">
    <source>
        <dbReference type="EMBL" id="AFC85546.1"/>
    </source>
</evidence>
<evidence type="ECO:0000256" key="12">
    <source>
        <dbReference type="ARBA" id="ARBA00022857"/>
    </source>
</evidence>
<dbReference type="InterPro" id="IPR036635">
    <property type="entry name" value="MurB_C_sf"/>
</dbReference>
<organism evidence="22 23">
    <name type="scientific">Frateuria aurantia (strain ATCC 33424 / DSM 6220 / KCTC 2777 / LMG 1558 / NBRC 3245 / NCIMB 13370)</name>
    <name type="common">Acetobacter aurantius</name>
    <dbReference type="NCBI Taxonomy" id="767434"/>
    <lineage>
        <taxon>Bacteria</taxon>
        <taxon>Pseudomonadati</taxon>
        <taxon>Pseudomonadota</taxon>
        <taxon>Gammaproteobacteria</taxon>
        <taxon>Lysobacterales</taxon>
        <taxon>Rhodanobacteraceae</taxon>
        <taxon>Frateuria</taxon>
    </lineage>
</organism>
<accession>H8L3B0</accession>
<sequence>MSAEVIALEGVRELADTSLQTRNTLRVPARAARLFEVDDASQLPALLAALGDFPSMVLGSGSNMLFVDDYPGAIIVLTSRGVLVETEDDTHRVVVAAGELWDDFVRWSLTHGLAGLENLILIPGTVGAAPIQNIGAYGCEVGEYIESVEAWDRQTASVVSLDHAACRFAYRDSLFKQQSGRYIVTAVRFALPRHAAPRLGYAGLPEELERMGVAKPAPVHIAEAVERLRRRKLPDPAVLANAGSFFKNPIVSTEFGAILHQQHPGLVSWQAGRDRHKLSAAWLIEAAGLKGYRDGDAGISSRHALILVNHGHATGRQLWAVAQHVMNTVEARFGLRLEPEPNIIGATGG</sequence>
<keyword evidence="13 20" id="KW-0133">Cell shape</keyword>
<feature type="active site" evidence="20">
    <location>
        <position position="171"/>
    </location>
</feature>
<dbReference type="Pfam" id="PF01565">
    <property type="entry name" value="FAD_binding_4"/>
    <property type="match status" value="1"/>
</dbReference>
<evidence type="ECO:0000256" key="14">
    <source>
        <dbReference type="ARBA" id="ARBA00022984"/>
    </source>
</evidence>
<comment type="function">
    <text evidence="2 20">Cell wall formation.</text>
</comment>
<dbReference type="GO" id="GO:0008762">
    <property type="term" value="F:UDP-N-acetylmuramate dehydrogenase activity"/>
    <property type="evidence" value="ECO:0007669"/>
    <property type="project" value="UniProtKB-UniRule"/>
</dbReference>
<dbReference type="InterPro" id="IPR011601">
    <property type="entry name" value="MurB_C"/>
</dbReference>
<dbReference type="EMBL" id="CP003350">
    <property type="protein sequence ID" value="AFC85546.1"/>
    <property type="molecule type" value="Genomic_DNA"/>
</dbReference>
<dbReference type="InterPro" id="IPR016169">
    <property type="entry name" value="FAD-bd_PCMH_sub2"/>
</dbReference>
<dbReference type="PROSITE" id="PS51387">
    <property type="entry name" value="FAD_PCMH"/>
    <property type="match status" value="1"/>
</dbReference>
<dbReference type="KEGG" id="fau:Fraau_1086"/>
<evidence type="ECO:0000256" key="20">
    <source>
        <dbReference type="HAMAP-Rule" id="MF_00037"/>
    </source>
</evidence>
<evidence type="ECO:0000256" key="15">
    <source>
        <dbReference type="ARBA" id="ARBA00023002"/>
    </source>
</evidence>
<reference evidence="22" key="1">
    <citation type="submission" date="2012-02" db="EMBL/GenBank/DDBJ databases">
        <title>The complete genome of Frateuria aurantia DSM 6220.</title>
        <authorList>
            <consortium name="US DOE Joint Genome Institute (JGI-PGF)"/>
            <person name="Lucas S."/>
            <person name="Copeland A."/>
            <person name="Lapidus A."/>
            <person name="Glavina del Rio T."/>
            <person name="Dalin E."/>
            <person name="Tice H."/>
            <person name="Bruce D."/>
            <person name="Goodwin L."/>
            <person name="Pitluck S."/>
            <person name="Peters L."/>
            <person name="Ovchinnikova G."/>
            <person name="Teshima H."/>
            <person name="Kyrpides N."/>
            <person name="Mavromatis K."/>
            <person name="Ivanova N."/>
            <person name="Brettin T."/>
            <person name="Detter J.C."/>
            <person name="Han C."/>
            <person name="Larimer F."/>
            <person name="Land M."/>
            <person name="Hauser L."/>
            <person name="Markowitz V."/>
            <person name="Cheng J.-F."/>
            <person name="Hugenholtz P."/>
            <person name="Woyke T."/>
            <person name="Wu D."/>
            <person name="Brambilla E."/>
            <person name="Klenk H.-P."/>
            <person name="Eisen J.A."/>
        </authorList>
    </citation>
    <scope>NUCLEOTIDE SEQUENCE</scope>
    <source>
        <strain evidence="22">DSM 6220</strain>
    </source>
</reference>
<comment type="subcellular location">
    <subcellularLocation>
        <location evidence="3 20">Cytoplasm</location>
    </subcellularLocation>
</comment>
<comment type="pathway">
    <text evidence="4 20">Cell wall biogenesis; peptidoglycan biosynthesis.</text>
</comment>
<proteinExistence type="inferred from homology"/>
<dbReference type="SUPFAM" id="SSF56176">
    <property type="entry name" value="FAD-binding/transporter-associated domain-like"/>
    <property type="match status" value="1"/>
</dbReference>
<dbReference type="InterPro" id="IPR006094">
    <property type="entry name" value="Oxid_FAD_bind_N"/>
</dbReference>
<dbReference type="InterPro" id="IPR036318">
    <property type="entry name" value="FAD-bd_PCMH-like_sf"/>
</dbReference>
<evidence type="ECO:0000256" key="10">
    <source>
        <dbReference type="ARBA" id="ARBA00022630"/>
    </source>
</evidence>
<evidence type="ECO:0000259" key="21">
    <source>
        <dbReference type="PROSITE" id="PS51387"/>
    </source>
</evidence>
<evidence type="ECO:0000256" key="16">
    <source>
        <dbReference type="ARBA" id="ARBA00023306"/>
    </source>
</evidence>
<evidence type="ECO:0000256" key="3">
    <source>
        <dbReference type="ARBA" id="ARBA00004496"/>
    </source>
</evidence>
<dbReference type="InterPro" id="IPR016166">
    <property type="entry name" value="FAD-bd_PCMH"/>
</dbReference>
<evidence type="ECO:0000256" key="2">
    <source>
        <dbReference type="ARBA" id="ARBA00003921"/>
    </source>
</evidence>
<evidence type="ECO:0000256" key="7">
    <source>
        <dbReference type="ARBA" id="ARBA00015188"/>
    </source>
</evidence>
<feature type="active site" evidence="20">
    <location>
        <position position="340"/>
    </location>
</feature>
<dbReference type="Proteomes" id="UP000005234">
    <property type="component" value="Chromosome"/>
</dbReference>
<dbReference type="InterPro" id="IPR016167">
    <property type="entry name" value="FAD-bd_PCMH_sub1"/>
</dbReference>
<evidence type="ECO:0000256" key="6">
    <source>
        <dbReference type="ARBA" id="ARBA00012518"/>
    </source>
</evidence>
<keyword evidence="12 20" id="KW-0521">NADP</keyword>
<keyword evidence="8 20" id="KW-0963">Cytoplasm</keyword>
<dbReference type="EC" id="1.3.1.98" evidence="6 20"/>
<evidence type="ECO:0000256" key="18">
    <source>
        <dbReference type="ARBA" id="ARBA00031026"/>
    </source>
</evidence>
<dbReference type="Pfam" id="PF02873">
    <property type="entry name" value="MurB_C"/>
    <property type="match status" value="1"/>
</dbReference>
<evidence type="ECO:0000256" key="1">
    <source>
        <dbReference type="ARBA" id="ARBA00001974"/>
    </source>
</evidence>
<keyword evidence="10 20" id="KW-0285">Flavoprotein</keyword>
<keyword evidence="17 20" id="KW-0961">Cell wall biogenesis/degradation</keyword>
<keyword evidence="23" id="KW-1185">Reference proteome</keyword>
<dbReference type="NCBIfam" id="NF010478">
    <property type="entry name" value="PRK13903.1"/>
    <property type="match status" value="1"/>
</dbReference>
<comment type="catalytic activity">
    <reaction evidence="19 20">
        <text>UDP-N-acetyl-alpha-D-muramate + NADP(+) = UDP-N-acetyl-3-O-(1-carboxyvinyl)-alpha-D-glucosamine + NADPH + H(+)</text>
        <dbReference type="Rhea" id="RHEA:12248"/>
        <dbReference type="ChEBI" id="CHEBI:15378"/>
        <dbReference type="ChEBI" id="CHEBI:57783"/>
        <dbReference type="ChEBI" id="CHEBI:58349"/>
        <dbReference type="ChEBI" id="CHEBI:68483"/>
        <dbReference type="ChEBI" id="CHEBI:70757"/>
        <dbReference type="EC" id="1.3.1.98"/>
    </reaction>
</comment>
<dbReference type="GO" id="GO:0009252">
    <property type="term" value="P:peptidoglycan biosynthetic process"/>
    <property type="evidence" value="ECO:0007669"/>
    <property type="project" value="UniProtKB-UniRule"/>
</dbReference>
<dbReference type="NCBIfam" id="NF000755">
    <property type="entry name" value="PRK00046.1"/>
    <property type="match status" value="1"/>
</dbReference>
<dbReference type="Gene3D" id="3.30.43.10">
    <property type="entry name" value="Uridine Diphospho-n-acetylenolpyruvylglucosamine Reductase, domain 2"/>
    <property type="match status" value="1"/>
</dbReference>
<dbReference type="HOGENOM" id="CLU_035304_0_0_6"/>
<dbReference type="SUPFAM" id="SSF56194">
    <property type="entry name" value="Uridine diphospho-N-Acetylenolpyruvylglucosamine reductase, MurB, C-terminal domain"/>
    <property type="match status" value="1"/>
</dbReference>
<evidence type="ECO:0000256" key="17">
    <source>
        <dbReference type="ARBA" id="ARBA00023316"/>
    </source>
</evidence>
<keyword evidence="16 20" id="KW-0131">Cell cycle</keyword>
<keyword evidence="9 20" id="KW-0132">Cell division</keyword>
<keyword evidence="11 20" id="KW-0274">FAD</keyword>
<keyword evidence="15 20" id="KW-0560">Oxidoreductase</keyword>
<name>H8L3B0_FRAAD</name>
<dbReference type="GO" id="GO:0051301">
    <property type="term" value="P:cell division"/>
    <property type="evidence" value="ECO:0007669"/>
    <property type="project" value="UniProtKB-KW"/>
</dbReference>
<dbReference type="GO" id="GO:0008360">
    <property type="term" value="P:regulation of cell shape"/>
    <property type="evidence" value="ECO:0007669"/>
    <property type="project" value="UniProtKB-KW"/>
</dbReference>
<evidence type="ECO:0000256" key="5">
    <source>
        <dbReference type="ARBA" id="ARBA00010485"/>
    </source>
</evidence>
<evidence type="ECO:0000256" key="13">
    <source>
        <dbReference type="ARBA" id="ARBA00022960"/>
    </source>
</evidence>
<dbReference type="GO" id="GO:0005829">
    <property type="term" value="C:cytosol"/>
    <property type="evidence" value="ECO:0007669"/>
    <property type="project" value="TreeGrafter"/>
</dbReference>
<dbReference type="Gene3D" id="3.30.465.10">
    <property type="match status" value="1"/>
</dbReference>
<dbReference type="STRING" id="767434.Fraau_1086"/>
<dbReference type="eggNOG" id="COG0812">
    <property type="taxonomic scope" value="Bacteria"/>
</dbReference>
<dbReference type="GO" id="GO:0071555">
    <property type="term" value="P:cell wall organization"/>
    <property type="evidence" value="ECO:0007669"/>
    <property type="project" value="UniProtKB-KW"/>
</dbReference>
<dbReference type="GO" id="GO:0071949">
    <property type="term" value="F:FAD binding"/>
    <property type="evidence" value="ECO:0007669"/>
    <property type="project" value="InterPro"/>
</dbReference>
<protein>
    <recommendedName>
        <fullName evidence="7 20">UDP-N-acetylenolpyruvoylglucosamine reductase</fullName>
        <ecNumber evidence="6 20">1.3.1.98</ecNumber>
    </recommendedName>
    <alternativeName>
        <fullName evidence="18 20">UDP-N-acetylmuramate dehydrogenase</fullName>
    </alternativeName>
</protein>
<evidence type="ECO:0000256" key="8">
    <source>
        <dbReference type="ARBA" id="ARBA00022490"/>
    </source>
</evidence>
<evidence type="ECO:0000256" key="9">
    <source>
        <dbReference type="ARBA" id="ARBA00022618"/>
    </source>
</evidence>
<keyword evidence="14 20" id="KW-0573">Peptidoglycan synthesis</keyword>
<evidence type="ECO:0000256" key="4">
    <source>
        <dbReference type="ARBA" id="ARBA00004752"/>
    </source>
</evidence>
<dbReference type="HAMAP" id="MF_00037">
    <property type="entry name" value="MurB"/>
    <property type="match status" value="1"/>
</dbReference>
<comment type="cofactor">
    <cofactor evidence="1 20">
        <name>FAD</name>
        <dbReference type="ChEBI" id="CHEBI:57692"/>
    </cofactor>
</comment>
<comment type="similarity">
    <text evidence="5 20">Belongs to the MurB family.</text>
</comment>
<dbReference type="Gene3D" id="3.90.78.10">
    <property type="entry name" value="UDP-N-acetylenolpyruvoylglucosamine reductase, C-terminal domain"/>
    <property type="match status" value="1"/>
</dbReference>
<gene>
    <name evidence="20" type="primary">murB</name>
    <name evidence="22" type="ordered locus">Fraau_1086</name>
</gene>
<dbReference type="RefSeq" id="WP_014402552.1">
    <property type="nucleotide sequence ID" value="NC_017033.1"/>
</dbReference>
<dbReference type="OrthoDB" id="9804753at2"/>
<evidence type="ECO:0000256" key="19">
    <source>
        <dbReference type="ARBA" id="ARBA00048914"/>
    </source>
</evidence>
<dbReference type="InterPro" id="IPR003170">
    <property type="entry name" value="MurB"/>
</dbReference>
<dbReference type="NCBIfam" id="TIGR00179">
    <property type="entry name" value="murB"/>
    <property type="match status" value="1"/>
</dbReference>
<feature type="active site" description="Proton donor" evidence="20">
    <location>
        <position position="244"/>
    </location>
</feature>
<dbReference type="UniPathway" id="UPA00219"/>
<dbReference type="PANTHER" id="PTHR21071">
    <property type="entry name" value="UDP-N-ACETYLENOLPYRUVOYLGLUCOSAMINE REDUCTASE"/>
    <property type="match status" value="1"/>
</dbReference>
<dbReference type="PANTHER" id="PTHR21071:SF4">
    <property type="entry name" value="UDP-N-ACETYLENOLPYRUVOYLGLUCOSAMINE REDUCTASE"/>
    <property type="match status" value="1"/>
</dbReference>
<feature type="domain" description="FAD-binding PCMH-type" evidence="21">
    <location>
        <begin position="27"/>
        <end position="194"/>
    </location>
</feature>
<dbReference type="AlphaFoldDB" id="H8L3B0"/>
<evidence type="ECO:0000256" key="11">
    <source>
        <dbReference type="ARBA" id="ARBA00022827"/>
    </source>
</evidence>
<evidence type="ECO:0000313" key="23">
    <source>
        <dbReference type="Proteomes" id="UP000005234"/>
    </source>
</evidence>